<protein>
    <submittedName>
        <fullName evidence="1">Uncharacterized protein</fullName>
    </submittedName>
</protein>
<keyword evidence="2" id="KW-1185">Reference proteome</keyword>
<dbReference type="AlphaFoldDB" id="A0AAP0K4S9"/>
<comment type="caution">
    <text evidence="1">The sequence shown here is derived from an EMBL/GenBank/DDBJ whole genome shotgun (WGS) entry which is preliminary data.</text>
</comment>
<dbReference type="Proteomes" id="UP001417504">
    <property type="component" value="Unassembled WGS sequence"/>
</dbReference>
<reference evidence="1 2" key="1">
    <citation type="submission" date="2024-01" db="EMBL/GenBank/DDBJ databases">
        <title>Genome assemblies of Stephania.</title>
        <authorList>
            <person name="Yang L."/>
        </authorList>
    </citation>
    <scope>NUCLEOTIDE SEQUENCE [LARGE SCALE GENOMIC DNA]</scope>
    <source>
        <strain evidence="1">QJT</strain>
        <tissue evidence="1">Leaf</tissue>
    </source>
</reference>
<accession>A0AAP0K4S9</accession>
<name>A0AAP0K4S9_9MAGN</name>
<dbReference type="Pfam" id="PF01112">
    <property type="entry name" value="Asparaginase_2"/>
    <property type="match status" value="1"/>
</dbReference>
<dbReference type="InterPro" id="IPR000246">
    <property type="entry name" value="Peptidase_T2"/>
</dbReference>
<proteinExistence type="predicted"/>
<dbReference type="EMBL" id="JBBNAE010000002">
    <property type="protein sequence ID" value="KAK9145355.1"/>
    <property type="molecule type" value="Genomic_DNA"/>
</dbReference>
<evidence type="ECO:0000313" key="2">
    <source>
        <dbReference type="Proteomes" id="UP001417504"/>
    </source>
</evidence>
<evidence type="ECO:0000313" key="1">
    <source>
        <dbReference type="EMBL" id="KAK9145355.1"/>
    </source>
</evidence>
<sequence length="110" mass="12157">MVVSRITDTLVRDVVAVMEYKGLKLQEAVDWVVKNRRDGQAGMIVVSSEGEVAYGFKGVLLIIKDQSIHFVFGNQALKVVADNSNFDIASVQLKNKLTVLVVEYIDSLLS</sequence>
<gene>
    <name evidence="1" type="ORF">Sjap_005258</name>
</gene>
<organism evidence="1 2">
    <name type="scientific">Stephania japonica</name>
    <dbReference type="NCBI Taxonomy" id="461633"/>
    <lineage>
        <taxon>Eukaryota</taxon>
        <taxon>Viridiplantae</taxon>
        <taxon>Streptophyta</taxon>
        <taxon>Embryophyta</taxon>
        <taxon>Tracheophyta</taxon>
        <taxon>Spermatophyta</taxon>
        <taxon>Magnoliopsida</taxon>
        <taxon>Ranunculales</taxon>
        <taxon>Menispermaceae</taxon>
        <taxon>Menispermoideae</taxon>
        <taxon>Cissampelideae</taxon>
        <taxon>Stephania</taxon>
    </lineage>
</organism>
<dbReference type="Gene3D" id="3.60.20.30">
    <property type="entry name" value="(Glycosyl)asparaginase"/>
    <property type="match status" value="1"/>
</dbReference>